<dbReference type="InterPro" id="IPR036238">
    <property type="entry name" value="Transglutaminase_C_sf"/>
</dbReference>
<name>A0A3N0Y503_ANAGA</name>
<proteinExistence type="predicted"/>
<organism evidence="1 2">
    <name type="scientific">Anabarilius grahami</name>
    <name type="common">Kanglang fish</name>
    <name type="synonym">Barilius grahami</name>
    <dbReference type="NCBI Taxonomy" id="495550"/>
    <lineage>
        <taxon>Eukaryota</taxon>
        <taxon>Metazoa</taxon>
        <taxon>Chordata</taxon>
        <taxon>Craniata</taxon>
        <taxon>Vertebrata</taxon>
        <taxon>Euteleostomi</taxon>
        <taxon>Actinopterygii</taxon>
        <taxon>Neopterygii</taxon>
        <taxon>Teleostei</taxon>
        <taxon>Ostariophysi</taxon>
        <taxon>Cypriniformes</taxon>
        <taxon>Xenocyprididae</taxon>
        <taxon>Xenocypridinae</taxon>
        <taxon>Xenocypridinae incertae sedis</taxon>
        <taxon>Anabarilius</taxon>
    </lineage>
</organism>
<evidence type="ECO:0000313" key="1">
    <source>
        <dbReference type="EMBL" id="ROL41161.1"/>
    </source>
</evidence>
<dbReference type="InterPro" id="IPR013783">
    <property type="entry name" value="Ig-like_fold"/>
</dbReference>
<protein>
    <submittedName>
        <fullName evidence="1">Uncharacterized protein</fullName>
    </submittedName>
</protein>
<dbReference type="GO" id="GO:0003810">
    <property type="term" value="F:protein-glutamine gamma-glutamyltransferase activity"/>
    <property type="evidence" value="ECO:0007669"/>
    <property type="project" value="InterPro"/>
</dbReference>
<gene>
    <name evidence="1" type="ORF">DPX16_2661</name>
</gene>
<dbReference type="AlphaFoldDB" id="A0A3N0Y503"/>
<comment type="caution">
    <text evidence="1">The sequence shown here is derived from an EMBL/GenBank/DDBJ whole genome shotgun (WGS) entry which is preliminary data.</text>
</comment>
<sequence length="92" mass="10387">MERNHVPEPAVTSVEERFVPDRGIGNAECQKDRVWRVDIVFLSVSDVEKLATVTLMEKFVPTVSGSQKLLASMDCRQLTQMHGFTDIVLKPK</sequence>
<keyword evidence="2" id="KW-1185">Reference proteome</keyword>
<evidence type="ECO:0000313" key="2">
    <source>
        <dbReference type="Proteomes" id="UP000281406"/>
    </source>
</evidence>
<dbReference type="SUPFAM" id="SSF49309">
    <property type="entry name" value="Transglutaminase, two C-terminal domains"/>
    <property type="match status" value="1"/>
</dbReference>
<dbReference type="Proteomes" id="UP000281406">
    <property type="component" value="Unassembled WGS sequence"/>
</dbReference>
<dbReference type="Gene3D" id="2.60.40.10">
    <property type="entry name" value="Immunoglobulins"/>
    <property type="match status" value="1"/>
</dbReference>
<accession>A0A3N0Y503</accession>
<reference evidence="1 2" key="1">
    <citation type="submission" date="2018-10" db="EMBL/GenBank/DDBJ databases">
        <title>Genome assembly for a Yunnan-Guizhou Plateau 3E fish, Anabarilius grahami (Regan), and its evolutionary and genetic applications.</title>
        <authorList>
            <person name="Jiang W."/>
        </authorList>
    </citation>
    <scope>NUCLEOTIDE SEQUENCE [LARGE SCALE GENOMIC DNA]</scope>
    <source>
        <strain evidence="1">AG-KIZ</strain>
        <tissue evidence="1">Muscle</tissue>
    </source>
</reference>
<dbReference type="EMBL" id="RJVU01052173">
    <property type="protein sequence ID" value="ROL41161.1"/>
    <property type="molecule type" value="Genomic_DNA"/>
</dbReference>
<dbReference type="OrthoDB" id="437511at2759"/>